<evidence type="ECO:0000313" key="14">
    <source>
        <dbReference type="EMBL" id="CAH0389926.1"/>
    </source>
</evidence>
<dbReference type="SUPFAM" id="SSF49348">
    <property type="entry name" value="Clathrin adaptor appendage domain"/>
    <property type="match status" value="1"/>
</dbReference>
<evidence type="ECO:0000256" key="8">
    <source>
        <dbReference type="ARBA" id="ARBA00023034"/>
    </source>
</evidence>
<dbReference type="AlphaFoldDB" id="A0A9P0AEB7"/>
<dbReference type="GO" id="GO:0006893">
    <property type="term" value="P:Golgi to plasma membrane transport"/>
    <property type="evidence" value="ECO:0007669"/>
    <property type="project" value="TreeGrafter"/>
</dbReference>
<keyword evidence="9" id="KW-0472">Membrane</keyword>
<dbReference type="Proteomes" id="UP001152759">
    <property type="component" value="Chromosome 5"/>
</dbReference>
<dbReference type="GO" id="GO:0031267">
    <property type="term" value="F:small GTPase binding"/>
    <property type="evidence" value="ECO:0007669"/>
    <property type="project" value="InterPro"/>
</dbReference>
<evidence type="ECO:0000259" key="13">
    <source>
        <dbReference type="PROSITE" id="PS50909"/>
    </source>
</evidence>
<dbReference type="GO" id="GO:0006886">
    <property type="term" value="P:intracellular protein transport"/>
    <property type="evidence" value="ECO:0007669"/>
    <property type="project" value="InterPro"/>
</dbReference>
<dbReference type="InterPro" id="IPR002014">
    <property type="entry name" value="VHS_dom"/>
</dbReference>
<proteinExistence type="inferred from homology"/>
<dbReference type="GO" id="GO:0005802">
    <property type="term" value="C:trans-Golgi network"/>
    <property type="evidence" value="ECO:0007669"/>
    <property type="project" value="InterPro"/>
</dbReference>
<keyword evidence="8" id="KW-0333">Golgi apparatus</keyword>
<name>A0A9P0AEB7_BEMTA</name>
<dbReference type="Gene3D" id="2.60.40.1230">
    <property type="match status" value="1"/>
</dbReference>
<reference evidence="14" key="1">
    <citation type="submission" date="2021-12" db="EMBL/GenBank/DDBJ databases">
        <authorList>
            <person name="King R."/>
        </authorList>
    </citation>
    <scope>NUCLEOTIDE SEQUENCE</scope>
</reference>
<dbReference type="Pfam" id="PF00790">
    <property type="entry name" value="VHS"/>
    <property type="match status" value="1"/>
</dbReference>
<dbReference type="GO" id="GO:0031901">
    <property type="term" value="C:early endosome membrane"/>
    <property type="evidence" value="ECO:0007669"/>
    <property type="project" value="UniProtKB-SubCell"/>
</dbReference>
<protein>
    <recommendedName>
        <fullName evidence="16">ADP-ribosylation factor-binding protein GGA1</fullName>
    </recommendedName>
</protein>
<keyword evidence="15" id="KW-1185">Reference proteome</keyword>
<dbReference type="EMBL" id="OU963866">
    <property type="protein sequence ID" value="CAH0389926.1"/>
    <property type="molecule type" value="Genomic_DNA"/>
</dbReference>
<dbReference type="PROSITE" id="PS50909">
    <property type="entry name" value="GAT"/>
    <property type="match status" value="1"/>
</dbReference>
<dbReference type="PROSITE" id="PS50180">
    <property type="entry name" value="GAE"/>
    <property type="match status" value="1"/>
</dbReference>
<evidence type="ECO:0000256" key="2">
    <source>
        <dbReference type="ARBA" id="ARBA00004220"/>
    </source>
</evidence>
<dbReference type="GO" id="GO:0035091">
    <property type="term" value="F:phosphatidylinositol binding"/>
    <property type="evidence" value="ECO:0007669"/>
    <property type="project" value="InterPro"/>
</dbReference>
<dbReference type="Pfam" id="PF18308">
    <property type="entry name" value="GGA_N-GAT"/>
    <property type="match status" value="1"/>
</dbReference>
<organism evidence="14 15">
    <name type="scientific">Bemisia tabaci</name>
    <name type="common">Sweetpotato whitefly</name>
    <name type="synonym">Aleurodes tabaci</name>
    <dbReference type="NCBI Taxonomy" id="7038"/>
    <lineage>
        <taxon>Eukaryota</taxon>
        <taxon>Metazoa</taxon>
        <taxon>Ecdysozoa</taxon>
        <taxon>Arthropoda</taxon>
        <taxon>Hexapoda</taxon>
        <taxon>Insecta</taxon>
        <taxon>Pterygota</taxon>
        <taxon>Neoptera</taxon>
        <taxon>Paraneoptera</taxon>
        <taxon>Hemiptera</taxon>
        <taxon>Sternorrhyncha</taxon>
        <taxon>Aleyrodoidea</taxon>
        <taxon>Aleyrodidae</taxon>
        <taxon>Aleyrodinae</taxon>
        <taxon>Bemisia</taxon>
    </lineage>
</organism>
<evidence type="ECO:0000256" key="5">
    <source>
        <dbReference type="ARBA" id="ARBA00022753"/>
    </source>
</evidence>
<keyword evidence="7" id="KW-0653">Protein transport</keyword>
<sequence length="708" mass="77876">MDQSIVTTSLEALIQRATNPQNRTPDRAAIEAVCGLINREPDCSGTAAKLIISKVQSLQEAESLQALSILDMCMEHCGNSFRAEVGKFKFLNELIKLVSPKYYGFMTPSSVQAEVLSMLESWVHHYPKETKIKEAYEMLRKQGVIKEEAVAVHDTDNRNGQNSSQHHVEICKSSILEDNEKSRLLQKLLQSKNPEDLQAANRLIKTMVKEEERRVEMNCKRVIELEGMFNNAKLLSEMLDSYSPGESTEQDLELIKELHSNCLKFRSTVFKLAADVKDNKALYNEVLTANDALGDVFDKYAVKILGRPVGRYASQPSVHPSPESNLTSKLQSDSQMKAAEMQQLSLLDLSSPVEEKSLSDTAAFLPEQKTDGSLSKAAGGTANDLELLCDIFGAAADSKAPALLDNAVNSVLCNMAVTDNKKVMSSSTEKASKSKGLDELDILGETLLRQSLTANSKMSPQFNLSGSNEGTEHQQSSTQKPKIETHSTSQVSKTVRTSIDSLDVDLLTDMTNLVDENAIGKDYFVKTSPNCPNGDEKKTVSATENLLQSNTNEPLDPESSVRRNSILPDVKPLSDISVSLENIKPGPKSPITILNEVNGITVVIHLALNAPRPDVSVFVVTTTSKNENSLSNYLFQPVVPKDFRLRLQPASSSELPAYSPFLSPPVITQVMLIASPRKDPIVFQFVLSYTMDGETITEMGKIQDFPLS</sequence>
<dbReference type="PANTHER" id="PTHR45905">
    <property type="entry name" value="GOLGI-LOCALIZED, GAMMA-ADAPTIN EAR CONTAINING, ARF BINDING PROTEIN"/>
    <property type="match status" value="1"/>
</dbReference>
<feature type="domain" description="GAT" evidence="13">
    <location>
        <begin position="178"/>
        <end position="305"/>
    </location>
</feature>
<evidence type="ECO:0000256" key="3">
    <source>
        <dbReference type="ARBA" id="ARBA00008099"/>
    </source>
</evidence>
<dbReference type="GO" id="GO:0043130">
    <property type="term" value="F:ubiquitin binding"/>
    <property type="evidence" value="ECO:0007669"/>
    <property type="project" value="InterPro"/>
</dbReference>
<accession>A0A9P0AEB7</accession>
<dbReference type="InterPro" id="IPR008942">
    <property type="entry name" value="ENTH_VHS"/>
</dbReference>
<dbReference type="Pfam" id="PF02883">
    <property type="entry name" value="Alpha_adaptinC2"/>
    <property type="match status" value="1"/>
</dbReference>
<dbReference type="InterPro" id="IPR041198">
    <property type="entry name" value="GGA_N-GAT"/>
</dbReference>
<evidence type="ECO:0000313" key="15">
    <source>
        <dbReference type="Proteomes" id="UP001152759"/>
    </source>
</evidence>
<keyword evidence="6" id="KW-0832">Ubl conjugation</keyword>
<evidence type="ECO:0000256" key="6">
    <source>
        <dbReference type="ARBA" id="ARBA00022843"/>
    </source>
</evidence>
<dbReference type="InterPro" id="IPR008152">
    <property type="entry name" value="Clathrin_a/b/g-adaptin_app_Ig"/>
</dbReference>
<gene>
    <name evidence="14" type="ORF">BEMITA_LOCUS8702</name>
</gene>
<dbReference type="SUPFAM" id="SSF89009">
    <property type="entry name" value="GAT-like domain"/>
    <property type="match status" value="1"/>
</dbReference>
<dbReference type="CDD" id="cd14234">
    <property type="entry name" value="GAT_GGA_meta"/>
    <property type="match status" value="1"/>
</dbReference>
<evidence type="ECO:0000259" key="11">
    <source>
        <dbReference type="PROSITE" id="PS50179"/>
    </source>
</evidence>
<evidence type="ECO:0000256" key="1">
    <source>
        <dbReference type="ARBA" id="ARBA00004150"/>
    </source>
</evidence>
<comment type="subcellular location">
    <subcellularLocation>
        <location evidence="2">Early endosome membrane</location>
        <topology evidence="2">Peripheral membrane protein</topology>
    </subcellularLocation>
    <subcellularLocation>
        <location evidence="1">Golgi apparatus</location>
        <location evidence="1">trans-Golgi network membrane</location>
        <topology evidence="1">Peripheral membrane protein</topology>
    </subcellularLocation>
</comment>
<dbReference type="InterPro" id="IPR013041">
    <property type="entry name" value="Clathrin_app_Ig-like_sf"/>
</dbReference>
<evidence type="ECO:0000256" key="4">
    <source>
        <dbReference type="ARBA" id="ARBA00022448"/>
    </source>
</evidence>
<dbReference type="KEGG" id="btab:109042233"/>
<feature type="domain" description="GAE" evidence="12">
    <location>
        <begin position="587"/>
        <end position="706"/>
    </location>
</feature>
<dbReference type="SUPFAM" id="SSF48464">
    <property type="entry name" value="ENTH/VHS domain"/>
    <property type="match status" value="1"/>
</dbReference>
<evidence type="ECO:0000256" key="7">
    <source>
        <dbReference type="ARBA" id="ARBA00022927"/>
    </source>
</evidence>
<dbReference type="PANTHER" id="PTHR45905:SF1">
    <property type="entry name" value="GOLGI-LOCALIZED, GAMMA-ADAPTIN EAR CONTAINING, ARF BINDING PROTEIN"/>
    <property type="match status" value="1"/>
</dbReference>
<dbReference type="Pfam" id="PF03127">
    <property type="entry name" value="GAT"/>
    <property type="match status" value="1"/>
</dbReference>
<dbReference type="PROSITE" id="PS50179">
    <property type="entry name" value="VHS"/>
    <property type="match status" value="1"/>
</dbReference>
<dbReference type="InterPro" id="IPR008153">
    <property type="entry name" value="GAE_dom"/>
</dbReference>
<evidence type="ECO:0000256" key="10">
    <source>
        <dbReference type="SAM" id="MobiDB-lite"/>
    </source>
</evidence>
<dbReference type="SMART" id="SM00809">
    <property type="entry name" value="Alpha_adaptinC2"/>
    <property type="match status" value="1"/>
</dbReference>
<feature type="domain" description="VHS" evidence="11">
    <location>
        <begin position="17"/>
        <end position="147"/>
    </location>
</feature>
<dbReference type="InterPro" id="IPR004152">
    <property type="entry name" value="GAT_dom"/>
</dbReference>
<dbReference type="Gene3D" id="1.25.40.90">
    <property type="match status" value="1"/>
</dbReference>
<evidence type="ECO:0008006" key="16">
    <source>
        <dbReference type="Google" id="ProtNLM"/>
    </source>
</evidence>
<dbReference type="GO" id="GO:0034394">
    <property type="term" value="P:protein localization to cell surface"/>
    <property type="evidence" value="ECO:0007669"/>
    <property type="project" value="TreeGrafter"/>
</dbReference>
<feature type="region of interest" description="Disordered" evidence="10">
    <location>
        <begin position="454"/>
        <end position="494"/>
    </location>
</feature>
<evidence type="ECO:0000256" key="9">
    <source>
        <dbReference type="ARBA" id="ARBA00023136"/>
    </source>
</evidence>
<dbReference type="SMART" id="SM00288">
    <property type="entry name" value="VHS"/>
    <property type="match status" value="1"/>
</dbReference>
<comment type="similarity">
    <text evidence="3">Belongs to the GGA protein family.</text>
</comment>
<dbReference type="CDD" id="cd03567">
    <property type="entry name" value="VHS_GGA_metazoan"/>
    <property type="match status" value="1"/>
</dbReference>
<dbReference type="Gene3D" id="1.20.58.160">
    <property type="match status" value="1"/>
</dbReference>
<keyword evidence="4" id="KW-0813">Transport</keyword>
<evidence type="ECO:0000259" key="12">
    <source>
        <dbReference type="PROSITE" id="PS50180"/>
    </source>
</evidence>
<keyword evidence="5" id="KW-0967">Endosome</keyword>
<dbReference type="Gene3D" id="1.20.5.170">
    <property type="match status" value="1"/>
</dbReference>
<dbReference type="InterPro" id="IPR038425">
    <property type="entry name" value="GAT_sf"/>
</dbReference>
<dbReference type="InterPro" id="IPR027422">
    <property type="entry name" value="GGA1-3"/>
</dbReference>